<dbReference type="VEuPathDB" id="FungiDB:PSHT_09476"/>
<gene>
    <name evidence="8" type="ORF">PSTT_12436</name>
</gene>
<feature type="compositionally biased region" description="Low complexity" evidence="6">
    <location>
        <begin position="401"/>
        <end position="412"/>
    </location>
</feature>
<dbReference type="AlphaFoldDB" id="A0A2S4UWL0"/>
<evidence type="ECO:0000256" key="4">
    <source>
        <dbReference type="ARBA" id="ARBA00022701"/>
    </source>
</evidence>
<feature type="compositionally biased region" description="Polar residues" evidence="6">
    <location>
        <begin position="516"/>
        <end position="533"/>
    </location>
</feature>
<sequence length="1167" mass="125784">MRKRWKANILLIASDPASLEGTYRGIVMLAKAAQRSLVRNVNVNRTHWVPALNVTLRKGTRGGPGLWQGSHPVGKVHSAGCCCRDSLRIFENIYAPAFLIRAPTETPASDSFDHQPSIENSRGPFCTTYHRSLTAVLPPSWMVKKMLEEPVRITSASQCLHEFDMLKEALSIEETEDTWLNIDASLKRFTAAIRGGACEHPDEFLKRWKETDIVRGIVSAMSTERTRLSGTALDLVSATSRLGSYWDSAVPFYAPTIVKLLGRASKIYVTRATITLTSLIKGTKSLGFIPYLLDGISEKSVTIRIGCADALLCCLTDTLNDNESSDSRKPRSNIRDGLNKRLNDIENTIKIGGRDRDPKVRAIFKRIWEIYEQQWPARALSLAQPLTPTIKRYLGIGSSSTLTSSHASQASSNGQAHRETNPSRDKATLSGHHRTGSKNVTEATATKTATAHPSKPIKAHSSHSTLAKVGDLGTLQKAMMVPLPPDDHEHREAYVTRGPGRARVLSTKTPPEGSIHQAQSSGQTMKRSNSTMRAQRVPLPPQVDVLVVSANAKPRTATRVPLQPIQSTQTGKDGSVKPTQVATSASSHQQSSTKTVAASATHEAPKATFKPIRSVSGTSQPESKPSHQLQQPPAPPQTRPLPRRAVPEPSKDIPPSVPLVSNTLNVSVRSHARKVQVEESAPAIKLTMKAFKPTKSCSKSSSNATITSSKSSSAKPDKSSKSGPTATSSSADIPTKSSQVPPLPIATTLVTCETSSSSEPLPAAVTGPSAEIIPPSVTLLPSEILVPSKPIPPAPISPSVTTPPRGAPQPVKAVQLASSPPLQKISPHDAIQSGQSVPVTVTSPTVFHQSLSSKPAESQQSNVPVQSYPFFLAGFGTPGPKICTRLPDDLIVPMSVPLPPSPNSPFVGLRVAHETQGSRKKPIRTQRSPRSRTNPSGSRLTGTPAAKNGNIETGNQDGDMTFTSSPGPMRQGQFVGNNDVGANQQSATQEGVLVDFDHEDTIWIPRPPTLHQDLLQLDDNLGLTPTIDEESDGEDGPQEKRQRTNAENSCSSNDSTLSISRNVMEPELCVPPELAEPRHHHAPRRDPSMFHWDQPDLETDGDDSEDKTISCLKEEPPFLPGDVTVNEGTSFHTNFLGGLNAQNQSTPVPGGAREVGFRRFGLSNLSP</sequence>
<feature type="compositionally biased region" description="Polar residues" evidence="6">
    <location>
        <begin position="1045"/>
        <end position="1061"/>
    </location>
</feature>
<comment type="subcellular location">
    <subcellularLocation>
        <location evidence="1">Cytoplasm</location>
        <location evidence="1">Cytoskeleton</location>
        <location evidence="1">Spindle</location>
    </subcellularLocation>
</comment>
<feature type="compositionally biased region" description="Basic residues" evidence="6">
    <location>
        <begin position="918"/>
        <end position="930"/>
    </location>
</feature>
<dbReference type="InterPro" id="IPR011989">
    <property type="entry name" value="ARM-like"/>
</dbReference>
<dbReference type="Gene3D" id="1.25.10.10">
    <property type="entry name" value="Leucine-rich Repeat Variant"/>
    <property type="match status" value="1"/>
</dbReference>
<feature type="region of interest" description="Disordered" evidence="6">
    <location>
        <begin position="691"/>
        <end position="743"/>
    </location>
</feature>
<evidence type="ECO:0000313" key="8">
    <source>
        <dbReference type="EMBL" id="POW01535.1"/>
    </source>
</evidence>
<organism evidence="8 9">
    <name type="scientific">Puccinia striiformis</name>
    <dbReference type="NCBI Taxonomy" id="27350"/>
    <lineage>
        <taxon>Eukaryota</taxon>
        <taxon>Fungi</taxon>
        <taxon>Dikarya</taxon>
        <taxon>Basidiomycota</taxon>
        <taxon>Pucciniomycotina</taxon>
        <taxon>Pucciniomycetes</taxon>
        <taxon>Pucciniales</taxon>
        <taxon>Pucciniaceae</taxon>
        <taxon>Puccinia</taxon>
    </lineage>
</organism>
<feature type="region of interest" description="Disordered" evidence="6">
    <location>
        <begin position="1023"/>
        <end position="1062"/>
    </location>
</feature>
<evidence type="ECO:0000256" key="2">
    <source>
        <dbReference type="ARBA" id="ARBA00009549"/>
    </source>
</evidence>
<comment type="similarity">
    <text evidence="2">Belongs to the CLASP family.</text>
</comment>
<feature type="compositionally biased region" description="Basic and acidic residues" evidence="6">
    <location>
        <begin position="416"/>
        <end position="427"/>
    </location>
</feature>
<proteinExistence type="inferred from homology"/>
<dbReference type="InterPro" id="IPR024395">
    <property type="entry name" value="CLASP_N_dom"/>
</dbReference>
<keyword evidence="3" id="KW-0132">Cell division</keyword>
<accession>A0A2S4UWL0</accession>
<feature type="region of interest" description="Disordered" evidence="6">
    <location>
        <begin position="506"/>
        <end position="535"/>
    </location>
</feature>
<evidence type="ECO:0000259" key="7">
    <source>
        <dbReference type="Pfam" id="PF12348"/>
    </source>
</evidence>
<dbReference type="GO" id="GO:0005819">
    <property type="term" value="C:spindle"/>
    <property type="evidence" value="ECO:0007669"/>
    <property type="project" value="UniProtKB-SubCell"/>
</dbReference>
<dbReference type="Proteomes" id="UP000239156">
    <property type="component" value="Unassembled WGS sequence"/>
</dbReference>
<feature type="compositionally biased region" description="Polar residues" evidence="6">
    <location>
        <begin position="931"/>
        <end position="941"/>
    </location>
</feature>
<feature type="compositionally biased region" description="Polar residues" evidence="6">
    <location>
        <begin position="615"/>
        <end position="627"/>
    </location>
</feature>
<dbReference type="VEuPathDB" id="FungiDB:PSTT_12436"/>
<feature type="compositionally biased region" description="Acidic residues" evidence="6">
    <location>
        <begin position="1095"/>
        <end position="1105"/>
    </location>
</feature>
<feature type="compositionally biased region" description="Low complexity" evidence="6">
    <location>
        <begin position="693"/>
        <end position="714"/>
    </location>
</feature>
<feature type="compositionally biased region" description="Low complexity" evidence="6">
    <location>
        <begin position="721"/>
        <end position="731"/>
    </location>
</feature>
<feature type="compositionally biased region" description="Low complexity" evidence="6">
    <location>
        <begin position="441"/>
        <end position="451"/>
    </location>
</feature>
<comment type="caution">
    <text evidence="8">The sequence shown here is derived from an EMBL/GenBank/DDBJ whole genome shotgun (WGS) entry which is preliminary data.</text>
</comment>
<feature type="compositionally biased region" description="Acidic residues" evidence="6">
    <location>
        <begin position="1027"/>
        <end position="1036"/>
    </location>
</feature>
<evidence type="ECO:0000256" key="1">
    <source>
        <dbReference type="ARBA" id="ARBA00004186"/>
    </source>
</evidence>
<dbReference type="GO" id="GO:0051301">
    <property type="term" value="P:cell division"/>
    <property type="evidence" value="ECO:0007669"/>
    <property type="project" value="UniProtKB-KW"/>
</dbReference>
<name>A0A2S4UWL0_9BASI</name>
<feature type="domain" description="CLASP N-terminal" evidence="7">
    <location>
        <begin position="163"/>
        <end position="394"/>
    </location>
</feature>
<keyword evidence="5" id="KW-0498">Mitosis</keyword>
<keyword evidence="4" id="KW-0493">Microtubule</keyword>
<protein>
    <recommendedName>
        <fullName evidence="7">CLASP N-terminal domain-containing protein</fullName>
    </recommendedName>
</protein>
<evidence type="ECO:0000256" key="3">
    <source>
        <dbReference type="ARBA" id="ARBA00022618"/>
    </source>
</evidence>
<dbReference type="GO" id="GO:0005874">
    <property type="term" value="C:microtubule"/>
    <property type="evidence" value="ECO:0007669"/>
    <property type="project" value="UniProtKB-KW"/>
</dbReference>
<feature type="region of interest" description="Disordered" evidence="6">
    <location>
        <begin position="1077"/>
        <end position="1107"/>
    </location>
</feature>
<dbReference type="EMBL" id="PKSL01000157">
    <property type="protein sequence ID" value="POW01535.1"/>
    <property type="molecule type" value="Genomic_DNA"/>
</dbReference>
<evidence type="ECO:0000313" key="9">
    <source>
        <dbReference type="Proteomes" id="UP000239156"/>
    </source>
</evidence>
<keyword evidence="9" id="KW-1185">Reference proteome</keyword>
<feature type="region of interest" description="Disordered" evidence="6">
    <location>
        <begin position="556"/>
        <end position="660"/>
    </location>
</feature>
<evidence type="ECO:0000256" key="6">
    <source>
        <dbReference type="SAM" id="MobiDB-lite"/>
    </source>
</evidence>
<reference evidence="8" key="1">
    <citation type="submission" date="2017-12" db="EMBL/GenBank/DDBJ databases">
        <title>Gene loss provides genomic basis for host adaptation in cereal stripe rust fungi.</title>
        <authorList>
            <person name="Xia C."/>
        </authorList>
    </citation>
    <scope>NUCLEOTIDE SEQUENCE [LARGE SCALE GENOMIC DNA]</scope>
    <source>
        <strain evidence="8">93-210</strain>
    </source>
</reference>
<feature type="region of interest" description="Disordered" evidence="6">
    <location>
        <begin position="913"/>
        <end position="956"/>
    </location>
</feature>
<dbReference type="Pfam" id="PF12348">
    <property type="entry name" value="CLASP_N"/>
    <property type="match status" value="1"/>
</dbReference>
<keyword evidence="5" id="KW-0131">Cell cycle</keyword>
<feature type="region of interest" description="Disordered" evidence="6">
    <location>
        <begin position="401"/>
        <end position="465"/>
    </location>
</feature>
<evidence type="ECO:0000256" key="5">
    <source>
        <dbReference type="ARBA" id="ARBA00022776"/>
    </source>
</evidence>
<feature type="compositionally biased region" description="Low complexity" evidence="6">
    <location>
        <begin position="579"/>
        <end position="593"/>
    </location>
</feature>